<dbReference type="GO" id="GO:0006401">
    <property type="term" value="P:RNA catabolic process"/>
    <property type="evidence" value="ECO:0007669"/>
    <property type="project" value="TreeGrafter"/>
</dbReference>
<dbReference type="EMBL" id="SRPW01000273">
    <property type="protein sequence ID" value="KAG6016130.1"/>
    <property type="molecule type" value="Genomic_DNA"/>
</dbReference>
<dbReference type="GO" id="GO:0005654">
    <property type="term" value="C:nucleoplasm"/>
    <property type="evidence" value="ECO:0007669"/>
    <property type="project" value="TreeGrafter"/>
</dbReference>
<dbReference type="Pfam" id="PF09468">
    <property type="entry name" value="RNase_H2-Ydr279"/>
    <property type="match status" value="1"/>
</dbReference>
<feature type="domain" description="Rnh202 triple barrel" evidence="8">
    <location>
        <begin position="40"/>
        <end position="136"/>
    </location>
</feature>
<dbReference type="PANTHER" id="PTHR13383:SF11">
    <property type="entry name" value="RIBONUCLEASE H2 SUBUNIT B"/>
    <property type="match status" value="1"/>
</dbReference>
<feature type="region of interest" description="Disordered" evidence="6">
    <location>
        <begin position="253"/>
        <end position="295"/>
    </location>
</feature>
<evidence type="ECO:0000313" key="10">
    <source>
        <dbReference type="Proteomes" id="UP000748025"/>
    </source>
</evidence>
<evidence type="ECO:0000256" key="1">
    <source>
        <dbReference type="ARBA" id="ARBA00004123"/>
    </source>
</evidence>
<comment type="caution">
    <text evidence="9">The sequence shown here is derived from an EMBL/GenBank/DDBJ whole genome shotgun (WGS) entry which is preliminary data.</text>
</comment>
<dbReference type="Gene3D" id="1.10.20.120">
    <property type="match status" value="1"/>
</dbReference>
<feature type="region of interest" description="Disordered" evidence="6">
    <location>
        <begin position="391"/>
        <end position="435"/>
    </location>
</feature>
<comment type="function">
    <text evidence="4">Non catalytic subunit of RNase H2, an endonuclease that specifically degrades the RNA of RNA:DNA hybrids. Participates in DNA replication, possibly by mediating the removal of lagging-strand Okazaki fragment RNA primers during DNA replication. Mediates the excision of single ribonucleotides from DNA:RNA duplexes.</text>
</comment>
<dbReference type="InterPro" id="IPR040456">
    <property type="entry name" value="RNase_H2_suB"/>
</dbReference>
<evidence type="ECO:0000256" key="6">
    <source>
        <dbReference type="SAM" id="MobiDB-lite"/>
    </source>
</evidence>
<dbReference type="AlphaFoldDB" id="A0A9P7NHK7"/>
<dbReference type="InterPro" id="IPR041195">
    <property type="entry name" value="Rnh202_N"/>
</dbReference>
<dbReference type="Proteomes" id="UP000748025">
    <property type="component" value="Unassembled WGS sequence"/>
</dbReference>
<evidence type="ECO:0000256" key="5">
    <source>
        <dbReference type="ARBA" id="ARBA00033464"/>
    </source>
</evidence>
<evidence type="ECO:0000256" key="2">
    <source>
        <dbReference type="ARBA" id="ARBA00019062"/>
    </source>
</evidence>
<protein>
    <recommendedName>
        <fullName evidence="2">Ribonuclease H2 subunit B</fullName>
    </recommendedName>
    <alternativeName>
        <fullName evidence="5">Ribonuclease HI subunit B</fullName>
    </alternativeName>
</protein>
<feature type="region of interest" description="Disordered" evidence="6">
    <location>
        <begin position="1"/>
        <end position="24"/>
    </location>
</feature>
<dbReference type="CDD" id="cd09270">
    <property type="entry name" value="RNase_H2-B"/>
    <property type="match status" value="1"/>
</dbReference>
<keyword evidence="10" id="KW-1185">Reference proteome</keyword>
<sequence>MPRTRSARSTAKQPAATPPPDAASKYTLESQQGSLQHVFILPKAAASDARILTLTHPRSGRPSRYLFCPASGIYEFTKFCAPKHAPTSWLIETDQPRFGEDATCGGGEDDDDLGKETGTRTEIISNGAMYVATKIDPLFLVLPSLVDAKADKRSDEKKRLFLTSDDHLDKLPDQNSHFSDMLRCSKTRSLIESRMEVVCDTVDAGDEKMFRLNEKKLLATIIEKAKNMGQGGLPPTMEEKFVKKTLEAPVLLSRKVPVPRQSQSTSEDALDSGDSTPVTGSSTSQSTAVTASNSSSASHLSTTATSFVEEVEGVEIASAALQPSPEVVALQRLCVAFDFLCSRYVPSAAAELLRKQLLQVEESSVDLTPLNKYMASLAEIRAEALAASSVADYSSKRPRDEEQDEIRQEKKRKLEEEKKRKANESRGVRDLKKVDTKGMMKLSHFFKAK</sequence>
<evidence type="ECO:0000259" key="8">
    <source>
        <dbReference type="Pfam" id="PF17745"/>
    </source>
</evidence>
<dbReference type="InterPro" id="IPR019024">
    <property type="entry name" value="RNase_H2_suB_wHTH"/>
</dbReference>
<feature type="domain" description="Ribonuclease H2 subunit B wHTH" evidence="7">
    <location>
        <begin position="139"/>
        <end position="353"/>
    </location>
</feature>
<evidence type="ECO:0000259" key="7">
    <source>
        <dbReference type="Pfam" id="PF09468"/>
    </source>
</evidence>
<dbReference type="Gene3D" id="2.20.25.530">
    <property type="match status" value="1"/>
</dbReference>
<evidence type="ECO:0000313" key="9">
    <source>
        <dbReference type="EMBL" id="KAG6016130.1"/>
    </source>
</evidence>
<organism evidence="9 10">
    <name type="scientific">Claviceps pusilla</name>
    <dbReference type="NCBI Taxonomy" id="123648"/>
    <lineage>
        <taxon>Eukaryota</taxon>
        <taxon>Fungi</taxon>
        <taxon>Dikarya</taxon>
        <taxon>Ascomycota</taxon>
        <taxon>Pezizomycotina</taxon>
        <taxon>Sordariomycetes</taxon>
        <taxon>Hypocreomycetidae</taxon>
        <taxon>Hypocreales</taxon>
        <taxon>Clavicipitaceae</taxon>
        <taxon>Claviceps</taxon>
    </lineage>
</organism>
<gene>
    <name evidence="9" type="ORF">E4U43_004175</name>
</gene>
<accession>A0A9P7NHK7</accession>
<reference evidence="9" key="1">
    <citation type="journal article" date="2020" name="bioRxiv">
        <title>Whole genome comparisons of ergot fungi reveals the divergence and evolution of species within the genus Claviceps are the result of varying mechanisms driving genome evolution and host range expansion.</title>
        <authorList>
            <person name="Wyka S.A."/>
            <person name="Mondo S.J."/>
            <person name="Liu M."/>
            <person name="Dettman J."/>
            <person name="Nalam V."/>
            <person name="Broders K.D."/>
        </authorList>
    </citation>
    <scope>NUCLEOTIDE SEQUENCE</scope>
    <source>
        <strain evidence="9">CCC 602</strain>
    </source>
</reference>
<feature type="compositionally biased region" description="Low complexity" evidence="6">
    <location>
        <begin position="279"/>
        <end position="295"/>
    </location>
</feature>
<name>A0A9P7NHK7_9HYPO</name>
<feature type="compositionally biased region" description="Polar residues" evidence="6">
    <location>
        <begin position="260"/>
        <end position="278"/>
    </location>
</feature>
<evidence type="ECO:0000256" key="3">
    <source>
        <dbReference type="ARBA" id="ARBA00023242"/>
    </source>
</evidence>
<comment type="subcellular location">
    <subcellularLocation>
        <location evidence="1">Nucleus</location>
    </subcellularLocation>
</comment>
<proteinExistence type="predicted"/>
<dbReference type="GO" id="GO:0032299">
    <property type="term" value="C:ribonuclease H2 complex"/>
    <property type="evidence" value="ECO:0007669"/>
    <property type="project" value="InterPro"/>
</dbReference>
<evidence type="ECO:0000256" key="4">
    <source>
        <dbReference type="ARBA" id="ARBA00024778"/>
    </source>
</evidence>
<dbReference type="Pfam" id="PF17745">
    <property type="entry name" value="Ydr279_N"/>
    <property type="match status" value="1"/>
</dbReference>
<keyword evidence="3" id="KW-0539">Nucleus</keyword>
<feature type="compositionally biased region" description="Basic and acidic residues" evidence="6">
    <location>
        <begin position="394"/>
        <end position="435"/>
    </location>
</feature>
<dbReference type="OrthoDB" id="29098at2759"/>
<dbReference type="PANTHER" id="PTHR13383">
    <property type="entry name" value="RIBONUCLEASE H2 SUBUNIT B"/>
    <property type="match status" value="1"/>
</dbReference>